<reference evidence="3 4" key="1">
    <citation type="journal article" date="2013" name="Nat. Commun.">
        <title>Genome sequence and functional genomic analysis of the oil-degrading bacterium Oleispira antarctica.</title>
        <authorList>
            <person name="Kube M."/>
            <person name="Chernikova T.N."/>
            <person name="Al-Ramahi Y."/>
            <person name="Beloqui A."/>
            <person name="Lopez-Cortez N."/>
            <person name="Guazzaroni M.E."/>
            <person name="Heipieper H.J."/>
            <person name="Klages S."/>
            <person name="Kotsyurbenko O.R."/>
            <person name="Langer I."/>
            <person name="Nechitaylo T.Y."/>
            <person name="Lunsdorf H."/>
            <person name="Fernandez M."/>
            <person name="Juarez S."/>
            <person name="Ciordia S."/>
            <person name="Singer A."/>
            <person name="Kagan O."/>
            <person name="Egorova O."/>
            <person name="Petit P.A."/>
            <person name="Stogios P."/>
            <person name="Kim Y."/>
            <person name="Tchigvintsev A."/>
            <person name="Flick R."/>
            <person name="Denaro R."/>
            <person name="Genovese M."/>
            <person name="Albar J.P."/>
            <person name="Reva O.N."/>
            <person name="Martinez-Gomariz M."/>
            <person name="Tran H."/>
            <person name="Ferrer M."/>
            <person name="Savchenko A."/>
            <person name="Yakunin A.F."/>
            <person name="Yakimov M.M."/>
            <person name="Golyshina O.V."/>
            <person name="Reinhardt R."/>
            <person name="Golyshin P.N."/>
        </authorList>
    </citation>
    <scope>NUCLEOTIDE SEQUENCE [LARGE SCALE GENOMIC DNA]</scope>
</reference>
<dbReference type="AlphaFoldDB" id="R4YLM1"/>
<dbReference type="InterPro" id="IPR051159">
    <property type="entry name" value="Hexapeptide_acetyltransf"/>
</dbReference>
<dbReference type="GO" id="GO:0008374">
    <property type="term" value="F:O-acyltransferase activity"/>
    <property type="evidence" value="ECO:0007669"/>
    <property type="project" value="TreeGrafter"/>
</dbReference>
<gene>
    <name evidence="3" type="ORF">OLEAN_C14110</name>
</gene>
<dbReference type="HOGENOM" id="CLU_051638_7_3_6"/>
<comment type="similarity">
    <text evidence="1">Belongs to the transferase hexapeptide repeat family.</text>
</comment>
<evidence type="ECO:0000313" key="4">
    <source>
        <dbReference type="Proteomes" id="UP000032749"/>
    </source>
</evidence>
<keyword evidence="2 3" id="KW-0808">Transferase</keyword>
<dbReference type="Pfam" id="PF00132">
    <property type="entry name" value="Hexapep"/>
    <property type="match status" value="1"/>
</dbReference>
<dbReference type="KEGG" id="oai:OLEAN_C14110"/>
<sequence length="137" mass="15136">MNFYSRFTSNTHIGDNCHFNGMIVRGKGKVIIGNNFHSGKNILFINSYHQYDNANAIPYDTEKMIDKEIIIESNVWLGDRVLVLGGVTIGEGAIIQAGAVVVSDIPKYAIAGGNPATTFKYRCIKGYNKLLAEDKFC</sequence>
<dbReference type="InterPro" id="IPR011004">
    <property type="entry name" value="Trimer_LpxA-like_sf"/>
</dbReference>
<dbReference type="InterPro" id="IPR001451">
    <property type="entry name" value="Hexapep"/>
</dbReference>
<dbReference type="SUPFAM" id="SSF51161">
    <property type="entry name" value="Trimeric LpxA-like enzymes"/>
    <property type="match status" value="1"/>
</dbReference>
<dbReference type="STRING" id="698738.OLEAN_C14110"/>
<name>R4YLM1_OLEAN</name>
<dbReference type="PANTHER" id="PTHR23416">
    <property type="entry name" value="SIALIC ACID SYNTHASE-RELATED"/>
    <property type="match status" value="1"/>
</dbReference>
<evidence type="ECO:0000313" key="3">
    <source>
        <dbReference type="EMBL" id="CCK75587.1"/>
    </source>
</evidence>
<dbReference type="CDD" id="cd04647">
    <property type="entry name" value="LbH_MAT_like"/>
    <property type="match status" value="1"/>
</dbReference>
<proteinExistence type="inferred from homology"/>
<organism evidence="3 4">
    <name type="scientific">Oleispira antarctica RB-8</name>
    <dbReference type="NCBI Taxonomy" id="698738"/>
    <lineage>
        <taxon>Bacteria</taxon>
        <taxon>Pseudomonadati</taxon>
        <taxon>Pseudomonadota</taxon>
        <taxon>Gammaproteobacteria</taxon>
        <taxon>Oceanospirillales</taxon>
        <taxon>Oceanospirillaceae</taxon>
        <taxon>Oleispira</taxon>
    </lineage>
</organism>
<dbReference type="Gene3D" id="2.160.10.10">
    <property type="entry name" value="Hexapeptide repeat proteins"/>
    <property type="match status" value="1"/>
</dbReference>
<evidence type="ECO:0000256" key="1">
    <source>
        <dbReference type="ARBA" id="ARBA00007274"/>
    </source>
</evidence>
<dbReference type="EMBL" id="FO203512">
    <property type="protein sequence ID" value="CCK75587.1"/>
    <property type="molecule type" value="Genomic_DNA"/>
</dbReference>
<accession>R4YLM1</accession>
<keyword evidence="4" id="KW-1185">Reference proteome</keyword>
<evidence type="ECO:0000256" key="2">
    <source>
        <dbReference type="ARBA" id="ARBA00022679"/>
    </source>
</evidence>
<dbReference type="PATRIC" id="fig|698738.3.peg.1461"/>
<dbReference type="Proteomes" id="UP000032749">
    <property type="component" value="Chromosome"/>
</dbReference>
<dbReference type="PANTHER" id="PTHR23416:SF23">
    <property type="entry name" value="ACETYLTRANSFERASE C18B11.09C-RELATED"/>
    <property type="match status" value="1"/>
</dbReference>
<protein>
    <submittedName>
        <fullName evidence="3">Predicted acetyltransferase</fullName>
    </submittedName>
</protein>